<keyword evidence="5" id="KW-1185">Reference proteome</keyword>
<sequence>MHSQHGKRILHSAVFVNLLLCSSLAQSANQGRGEVTVNGRIIASACAIDTESLDQTITMATLPVSQIIRDGQGELHEFTIKLVNCTLEKFNPALDDWRYFAVTFDGREDAGLFGIDGNAKGIALQISDARGNVAAPGMPMAKNEIQPGTMEFNYGLRLVGNDQVMKAGSYYSTVRFKMDYY</sequence>
<dbReference type="EMBL" id="LS483469">
    <property type="protein sequence ID" value="SQI34301.1"/>
    <property type="molecule type" value="Genomic_DNA"/>
</dbReference>
<dbReference type="GO" id="GO:0009289">
    <property type="term" value="C:pilus"/>
    <property type="evidence" value="ECO:0007669"/>
    <property type="project" value="InterPro"/>
</dbReference>
<evidence type="ECO:0000313" key="4">
    <source>
        <dbReference type="Proteomes" id="UP000248897"/>
    </source>
</evidence>
<dbReference type="Proteomes" id="UP000594967">
    <property type="component" value="Chromosome"/>
</dbReference>
<proteinExistence type="predicted"/>
<dbReference type="SUPFAM" id="SSF49401">
    <property type="entry name" value="Bacterial adhesins"/>
    <property type="match status" value="1"/>
</dbReference>
<dbReference type="STRING" id="82996.ADP72_04230"/>
<reference evidence="3 4" key="1">
    <citation type="submission" date="2018-06" db="EMBL/GenBank/DDBJ databases">
        <authorList>
            <consortium name="Pathogen Informatics"/>
            <person name="Doyle S."/>
        </authorList>
    </citation>
    <scope>NUCLEOTIDE SEQUENCE [LARGE SCALE GENOMIC DNA]</scope>
    <source>
        <strain evidence="3 4">NCTC12961</strain>
    </source>
</reference>
<keyword evidence="1" id="KW-0732">Signal</keyword>
<feature type="chain" id="PRO_5015980861" evidence="1">
    <location>
        <begin position="28"/>
        <end position="181"/>
    </location>
</feature>
<accession>A0A2X4U5M5</accession>
<evidence type="ECO:0000313" key="3">
    <source>
        <dbReference type="EMBL" id="SQI34301.1"/>
    </source>
</evidence>
<dbReference type="Proteomes" id="UP000248897">
    <property type="component" value="Chromosome 1"/>
</dbReference>
<dbReference type="RefSeq" id="WP_063202812.1">
    <property type="nucleotide sequence ID" value="NZ_CAMITG010000016.1"/>
</dbReference>
<evidence type="ECO:0000256" key="1">
    <source>
        <dbReference type="SAM" id="SignalP"/>
    </source>
</evidence>
<organism evidence="3 4">
    <name type="scientific">Serratia plymuthica</name>
    <dbReference type="NCBI Taxonomy" id="82996"/>
    <lineage>
        <taxon>Bacteria</taxon>
        <taxon>Pseudomonadati</taxon>
        <taxon>Pseudomonadota</taxon>
        <taxon>Gammaproteobacteria</taxon>
        <taxon>Enterobacterales</taxon>
        <taxon>Yersiniaceae</taxon>
        <taxon>Serratia</taxon>
    </lineage>
</organism>
<dbReference type="InterPro" id="IPR036937">
    <property type="entry name" value="Adhesion_dom_fimbrial_sf"/>
</dbReference>
<feature type="signal peptide" evidence="1">
    <location>
        <begin position="1"/>
        <end position="27"/>
    </location>
</feature>
<dbReference type="EMBL" id="CP065673">
    <property type="protein sequence ID" value="QPS21898.1"/>
    <property type="molecule type" value="Genomic_DNA"/>
</dbReference>
<dbReference type="PANTHER" id="PTHR33420:SF12">
    <property type="entry name" value="FIMBRIN-LIKE PROTEIN FIMI-RELATED"/>
    <property type="match status" value="1"/>
</dbReference>
<reference evidence="2 5" key="2">
    <citation type="submission" date="2020-12" db="EMBL/GenBank/DDBJ databases">
        <title>FDA dAtabase for Regulatory Grade micrObial Sequences (FDA-ARGOS): Supporting development and validation of Infectious Disease Dx tests.</title>
        <authorList>
            <person name="Sproer C."/>
            <person name="Gronow S."/>
            <person name="Severitt S."/>
            <person name="Schroder I."/>
            <person name="Tallon L."/>
            <person name="Sadzewicz L."/>
            <person name="Zhao X."/>
            <person name="Boylan J."/>
            <person name="Ott S."/>
            <person name="Bowen H."/>
            <person name="Vavikolanu K."/>
            <person name="Mehta A."/>
            <person name="Aluvathingal J."/>
            <person name="Nadendla S."/>
            <person name="Lowell S."/>
            <person name="Myers T."/>
            <person name="Yan Y."/>
            <person name="Sichtig H."/>
        </authorList>
    </citation>
    <scope>NUCLEOTIDE SEQUENCE [LARGE SCALE GENOMIC DNA]</scope>
    <source>
        <strain evidence="2 5">FDAARGOS_907</strain>
    </source>
</reference>
<dbReference type="AlphaFoldDB" id="A0A2X4U5M5"/>
<evidence type="ECO:0000313" key="2">
    <source>
        <dbReference type="EMBL" id="QPS21898.1"/>
    </source>
</evidence>
<gene>
    <name evidence="3" type="primary">papH_1</name>
    <name evidence="2" type="ORF">I6G64_05665</name>
    <name evidence="3" type="ORF">NCTC12961_01649</name>
</gene>
<protein>
    <submittedName>
        <fullName evidence="3">PAP fimbrial minor pilin protein</fullName>
    </submittedName>
    <submittedName>
        <fullName evidence="2">Type 1 fimbrial protein</fullName>
    </submittedName>
</protein>
<dbReference type="PANTHER" id="PTHR33420">
    <property type="entry name" value="FIMBRIAL SUBUNIT ELFA-RELATED"/>
    <property type="match status" value="1"/>
</dbReference>
<name>A0A2X4U5M5_SERPL</name>
<evidence type="ECO:0000313" key="5">
    <source>
        <dbReference type="Proteomes" id="UP000594967"/>
    </source>
</evidence>
<dbReference type="Gene3D" id="2.60.40.1090">
    <property type="entry name" value="Fimbrial-type adhesion domain"/>
    <property type="match status" value="1"/>
</dbReference>
<dbReference type="GO" id="GO:0043709">
    <property type="term" value="P:cell adhesion involved in single-species biofilm formation"/>
    <property type="evidence" value="ECO:0007669"/>
    <property type="project" value="TreeGrafter"/>
</dbReference>
<dbReference type="InterPro" id="IPR050263">
    <property type="entry name" value="Bact_Fimbrial_Adh_Pro"/>
</dbReference>
<dbReference type="InterPro" id="IPR008966">
    <property type="entry name" value="Adhesion_dom_sf"/>
</dbReference>